<dbReference type="EMBL" id="MU854046">
    <property type="protein sequence ID" value="KAK3933940.1"/>
    <property type="molecule type" value="Genomic_DNA"/>
</dbReference>
<proteinExistence type="predicted"/>
<dbReference type="AlphaFoldDB" id="A0AAN6MV07"/>
<feature type="region of interest" description="Disordered" evidence="1">
    <location>
        <begin position="322"/>
        <end position="370"/>
    </location>
</feature>
<feature type="region of interest" description="Disordered" evidence="1">
    <location>
        <begin position="441"/>
        <end position="474"/>
    </location>
</feature>
<gene>
    <name evidence="2" type="ORF">QBC46DRAFT_400905</name>
</gene>
<evidence type="ECO:0000256" key="1">
    <source>
        <dbReference type="SAM" id="MobiDB-lite"/>
    </source>
</evidence>
<protein>
    <submittedName>
        <fullName evidence="2">Uncharacterized protein</fullName>
    </submittedName>
</protein>
<dbReference type="Proteomes" id="UP001303473">
    <property type="component" value="Unassembled WGS sequence"/>
</dbReference>
<comment type="caution">
    <text evidence="2">The sequence shown here is derived from an EMBL/GenBank/DDBJ whole genome shotgun (WGS) entry which is preliminary data.</text>
</comment>
<accession>A0AAN6MV07</accession>
<reference evidence="3" key="1">
    <citation type="journal article" date="2023" name="Mol. Phylogenet. Evol.">
        <title>Genome-scale phylogeny and comparative genomics of the fungal order Sordariales.</title>
        <authorList>
            <person name="Hensen N."/>
            <person name="Bonometti L."/>
            <person name="Westerberg I."/>
            <person name="Brannstrom I.O."/>
            <person name="Guillou S."/>
            <person name="Cros-Aarteil S."/>
            <person name="Calhoun S."/>
            <person name="Haridas S."/>
            <person name="Kuo A."/>
            <person name="Mondo S."/>
            <person name="Pangilinan J."/>
            <person name="Riley R."/>
            <person name="LaButti K."/>
            <person name="Andreopoulos B."/>
            <person name="Lipzen A."/>
            <person name="Chen C."/>
            <person name="Yan M."/>
            <person name="Daum C."/>
            <person name="Ng V."/>
            <person name="Clum A."/>
            <person name="Steindorff A."/>
            <person name="Ohm R.A."/>
            <person name="Martin F."/>
            <person name="Silar P."/>
            <person name="Natvig D.O."/>
            <person name="Lalanne C."/>
            <person name="Gautier V."/>
            <person name="Ament-Velasquez S.L."/>
            <person name="Kruys A."/>
            <person name="Hutchinson M.I."/>
            <person name="Powell A.J."/>
            <person name="Barry K."/>
            <person name="Miller A.N."/>
            <person name="Grigoriev I.V."/>
            <person name="Debuchy R."/>
            <person name="Gladieux P."/>
            <person name="Hiltunen Thoren M."/>
            <person name="Johannesson H."/>
        </authorList>
    </citation>
    <scope>NUCLEOTIDE SEQUENCE [LARGE SCALE GENOMIC DNA]</scope>
    <source>
        <strain evidence="3">CBS 340.73</strain>
    </source>
</reference>
<organism evidence="2 3">
    <name type="scientific">Diplogelasinospora grovesii</name>
    <dbReference type="NCBI Taxonomy" id="303347"/>
    <lineage>
        <taxon>Eukaryota</taxon>
        <taxon>Fungi</taxon>
        <taxon>Dikarya</taxon>
        <taxon>Ascomycota</taxon>
        <taxon>Pezizomycotina</taxon>
        <taxon>Sordariomycetes</taxon>
        <taxon>Sordariomycetidae</taxon>
        <taxon>Sordariales</taxon>
        <taxon>Diplogelasinosporaceae</taxon>
        <taxon>Diplogelasinospora</taxon>
    </lineage>
</organism>
<sequence>MATLLAPYNTAMQLGSGFNSYTQQLCINNAVVRDNGSRDPTAEQKPKLPMAQEVTYKTSVIDKVTDVTNAMNINPAFSIKYDAFDVKGKGDFINTSKVKESDISFMISVKVVNQVIYDHSLVKFDPIPEVKVENFAQVYGDSFISGFQEGGEFTAVISIKAKDRRKANKLKADAAINFTKDKLELHADGEFGKDDTSFLTENETTVSVTWTGGGQDLKKPSEDWTLDNMRNAALRFPNLVAETPMRTHAILTKYTALRSFQAILAKLASGGADLRTVIPSFEKAGVYTTVLQEAYLDFKTVLKNLQVLAYSVSSGSERLVESPAEKRALVESEGSDEQKLIAESSQGEDSDSGSMVSVGTDGKAPRRATKPYPATIAGLEQARQDARFMLNRIVTEIDTITRNPELAVLETRSLPYLSPFLFKELLPEGRPVKERTPTIVAPTGEEVPASQDNAPATEGGLGDLSDKLGTTMRF</sequence>
<name>A0AAN6MV07_9PEZI</name>
<keyword evidence="3" id="KW-1185">Reference proteome</keyword>
<feature type="compositionally biased region" description="Basic and acidic residues" evidence="1">
    <location>
        <begin position="322"/>
        <end position="340"/>
    </location>
</feature>
<evidence type="ECO:0000313" key="2">
    <source>
        <dbReference type="EMBL" id="KAK3933940.1"/>
    </source>
</evidence>
<evidence type="ECO:0000313" key="3">
    <source>
        <dbReference type="Proteomes" id="UP001303473"/>
    </source>
</evidence>